<proteinExistence type="predicted"/>
<feature type="region of interest" description="Disordered" evidence="1">
    <location>
        <begin position="62"/>
        <end position="97"/>
    </location>
</feature>
<sequence length="416" mass="44427">MRVPPLTLGHALRLLCVALTLTLLAPVGGGILLSAAHAQEAGERQSGGGILRFLFSRRDREPQRRDRVIAPPPETQRRAAPAVRRSQPAAPAAPVVPEIEKAEDASRVLVVGDFLAGGLADGLDAAYEQNADVVIVNRTNGSSGLVRDDYYDWPGNIGTLIDEEKPDTVVVMIGSNDRQQMRVDGNREPPRSDAWLKEYERRVTALIKTVRDRDLPLIWVGNLPFRPGAMSSDMLAFNDIYRRLVTDAGGEYVDVWDGFVDESGAFATNGPDMNGQPAQLRSSDGINVTRDGRRKIAFYAEKPLNRLFETGSATPGTPGLDGDGLLGGPTPDGSTPAVIDRTAPMALDDLGSDSGGQLLGASFARPSGEARTPAEQLSRKGLAPAPTPGRADDFEIRRPGPASAGPDRQSTTAITP</sequence>
<evidence type="ECO:0000313" key="2">
    <source>
        <dbReference type="EMBL" id="MEX4008631.1"/>
    </source>
</evidence>
<dbReference type="Proteomes" id="UP001559025">
    <property type="component" value="Unassembled WGS sequence"/>
</dbReference>
<evidence type="ECO:0000256" key="1">
    <source>
        <dbReference type="SAM" id="MobiDB-lite"/>
    </source>
</evidence>
<dbReference type="InterPro" id="IPR036514">
    <property type="entry name" value="SGNH_hydro_sf"/>
</dbReference>
<dbReference type="SUPFAM" id="SSF52266">
    <property type="entry name" value="SGNH hydrolase"/>
    <property type="match status" value="1"/>
</dbReference>
<dbReference type="Pfam" id="PF04311">
    <property type="entry name" value="DUF459"/>
    <property type="match status" value="1"/>
</dbReference>
<dbReference type="RefSeq" id="WP_368803626.1">
    <property type="nucleotide sequence ID" value="NZ_JAZHFV010000004.1"/>
</dbReference>
<dbReference type="CDD" id="cd01829">
    <property type="entry name" value="SGNH_hydrolase_peri2"/>
    <property type="match status" value="1"/>
</dbReference>
<name>A0ABV3WVB5_9HYPH</name>
<reference evidence="2 3" key="1">
    <citation type="submission" date="2024-01" db="EMBL/GenBank/DDBJ databases">
        <title>New evidence supports the origin of RcGTA from prophage.</title>
        <authorList>
            <person name="Xu Y."/>
            <person name="Liu B."/>
            <person name="Chen F."/>
        </authorList>
    </citation>
    <scope>NUCLEOTIDE SEQUENCE [LARGE SCALE GENOMIC DNA]</scope>
    <source>
        <strain evidence="2 3">CBW1107-2</strain>
    </source>
</reference>
<protein>
    <submittedName>
        <fullName evidence="2">DUF459 domain-containing protein</fullName>
    </submittedName>
</protein>
<evidence type="ECO:0000313" key="3">
    <source>
        <dbReference type="Proteomes" id="UP001559025"/>
    </source>
</evidence>
<dbReference type="Gene3D" id="3.40.50.1110">
    <property type="entry name" value="SGNH hydrolase"/>
    <property type="match status" value="1"/>
</dbReference>
<organism evidence="2 3">
    <name type="scientific">Neoaquamicrobium sediminum</name>
    <dbReference type="NCBI Taxonomy" id="1849104"/>
    <lineage>
        <taxon>Bacteria</taxon>
        <taxon>Pseudomonadati</taxon>
        <taxon>Pseudomonadota</taxon>
        <taxon>Alphaproteobacteria</taxon>
        <taxon>Hyphomicrobiales</taxon>
        <taxon>Phyllobacteriaceae</taxon>
        <taxon>Neoaquamicrobium</taxon>
    </lineage>
</organism>
<keyword evidence="3" id="KW-1185">Reference proteome</keyword>
<gene>
    <name evidence="2" type="ORF">V1479_15060</name>
</gene>
<accession>A0ABV3WVB5</accession>
<dbReference type="EMBL" id="JAZHFV010000004">
    <property type="protein sequence ID" value="MEX4008631.1"/>
    <property type="molecule type" value="Genomic_DNA"/>
</dbReference>
<feature type="compositionally biased region" description="Low complexity" evidence="1">
    <location>
        <begin position="78"/>
        <end position="97"/>
    </location>
</feature>
<comment type="caution">
    <text evidence="2">The sequence shown here is derived from an EMBL/GenBank/DDBJ whole genome shotgun (WGS) entry which is preliminary data.</text>
</comment>
<dbReference type="InterPro" id="IPR007407">
    <property type="entry name" value="DUF459"/>
</dbReference>
<feature type="region of interest" description="Disordered" evidence="1">
    <location>
        <begin position="308"/>
        <end position="416"/>
    </location>
</feature>